<evidence type="ECO:0000256" key="7">
    <source>
        <dbReference type="ARBA" id="ARBA00022741"/>
    </source>
</evidence>
<dbReference type="Proteomes" id="UP000324781">
    <property type="component" value="Unassembled WGS sequence"/>
</dbReference>
<proteinExistence type="inferred from homology"/>
<dbReference type="Gene3D" id="3.40.50.300">
    <property type="entry name" value="P-loop containing nucleotide triphosphate hydrolases"/>
    <property type="match status" value="1"/>
</dbReference>
<dbReference type="RefSeq" id="WP_149679163.1">
    <property type="nucleotide sequence ID" value="NZ_DAONMB010000001.1"/>
</dbReference>
<keyword evidence="9" id="KW-0460">Magnesium</keyword>
<dbReference type="PANTHER" id="PTHR33540:SF2">
    <property type="entry name" value="TRNA THREONYLCARBAMOYLADENOSINE BIOSYNTHESIS PROTEIN TSAE"/>
    <property type="match status" value="1"/>
</dbReference>
<evidence type="ECO:0000256" key="8">
    <source>
        <dbReference type="ARBA" id="ARBA00022840"/>
    </source>
</evidence>
<keyword evidence="5" id="KW-0819">tRNA processing</keyword>
<comment type="similarity">
    <text evidence="2">Belongs to the TsaE family.</text>
</comment>
<evidence type="ECO:0000256" key="4">
    <source>
        <dbReference type="ARBA" id="ARBA00022490"/>
    </source>
</evidence>
<keyword evidence="12" id="KW-1185">Reference proteome</keyword>
<evidence type="ECO:0000256" key="9">
    <source>
        <dbReference type="ARBA" id="ARBA00022842"/>
    </source>
</evidence>
<gene>
    <name evidence="11" type="ORF">SAMN05444373_103925</name>
</gene>
<dbReference type="GO" id="GO:0002949">
    <property type="term" value="P:tRNA threonylcarbamoyladenosine modification"/>
    <property type="evidence" value="ECO:0007669"/>
    <property type="project" value="InterPro"/>
</dbReference>
<evidence type="ECO:0000313" key="12">
    <source>
        <dbReference type="Proteomes" id="UP000324781"/>
    </source>
</evidence>
<organism evidence="11 12">
    <name type="scientific">Thermoclostridium caenicola</name>
    <dbReference type="NCBI Taxonomy" id="659425"/>
    <lineage>
        <taxon>Bacteria</taxon>
        <taxon>Bacillati</taxon>
        <taxon>Bacillota</taxon>
        <taxon>Clostridia</taxon>
        <taxon>Eubacteriales</taxon>
        <taxon>Oscillospiraceae</taxon>
        <taxon>Thermoclostridium</taxon>
    </lineage>
</organism>
<dbReference type="EMBL" id="FQZP01000039">
    <property type="protein sequence ID" value="SHJ30447.1"/>
    <property type="molecule type" value="Genomic_DNA"/>
</dbReference>
<reference evidence="11 12" key="1">
    <citation type="submission" date="2016-11" db="EMBL/GenBank/DDBJ databases">
        <authorList>
            <person name="Varghese N."/>
            <person name="Submissions S."/>
        </authorList>
    </citation>
    <scope>NUCLEOTIDE SEQUENCE [LARGE SCALE GENOMIC DNA]</scope>
    <source>
        <strain evidence="11 12">DSM 19027</strain>
    </source>
</reference>
<keyword evidence="6" id="KW-0479">Metal-binding</keyword>
<dbReference type="GO" id="GO:0005524">
    <property type="term" value="F:ATP binding"/>
    <property type="evidence" value="ECO:0007669"/>
    <property type="project" value="UniProtKB-KW"/>
</dbReference>
<dbReference type="InterPro" id="IPR027417">
    <property type="entry name" value="P-loop_NTPase"/>
</dbReference>
<dbReference type="PANTHER" id="PTHR33540">
    <property type="entry name" value="TRNA THREONYLCARBAMOYLADENOSINE BIOSYNTHESIS PROTEIN TSAE"/>
    <property type="match status" value="1"/>
</dbReference>
<dbReference type="NCBIfam" id="TIGR00150">
    <property type="entry name" value="T6A_YjeE"/>
    <property type="match status" value="1"/>
</dbReference>
<evidence type="ECO:0000256" key="3">
    <source>
        <dbReference type="ARBA" id="ARBA00019010"/>
    </source>
</evidence>
<dbReference type="SUPFAM" id="SSF52540">
    <property type="entry name" value="P-loop containing nucleoside triphosphate hydrolases"/>
    <property type="match status" value="1"/>
</dbReference>
<keyword evidence="7" id="KW-0547">Nucleotide-binding</keyword>
<protein>
    <recommendedName>
        <fullName evidence="3">tRNA threonylcarbamoyladenosine biosynthesis protein TsaE</fullName>
    </recommendedName>
    <alternativeName>
        <fullName evidence="10">t(6)A37 threonylcarbamoyladenosine biosynthesis protein TsaE</fullName>
    </alternativeName>
</protein>
<comment type="subcellular location">
    <subcellularLocation>
        <location evidence="1">Cytoplasm</location>
    </subcellularLocation>
</comment>
<dbReference type="GO" id="GO:0046872">
    <property type="term" value="F:metal ion binding"/>
    <property type="evidence" value="ECO:0007669"/>
    <property type="project" value="UniProtKB-KW"/>
</dbReference>
<dbReference type="Pfam" id="PF02367">
    <property type="entry name" value="TsaE"/>
    <property type="match status" value="1"/>
</dbReference>
<dbReference type="InterPro" id="IPR003442">
    <property type="entry name" value="T6A_TsaE"/>
</dbReference>
<keyword evidence="4" id="KW-0963">Cytoplasm</keyword>
<accession>A0A1M6I7J0</accession>
<sequence length="144" mass="16140">MVEKYLTGSEEETFNLGVQLARKLGPGTAVSLEGDLGAGKTALVKGIAKGLGVRDTITSPTFTIVNSYEGDVTLHHFDVYRIDDPEELYEIGWEEYFNPNDVCVVEWGDRVSQMLPPGALRIRILRDETQPDKRTILVERQDQE</sequence>
<dbReference type="AlphaFoldDB" id="A0A1M6I7J0"/>
<keyword evidence="8" id="KW-0067">ATP-binding</keyword>
<evidence type="ECO:0000256" key="2">
    <source>
        <dbReference type="ARBA" id="ARBA00007599"/>
    </source>
</evidence>
<dbReference type="GO" id="GO:0005737">
    <property type="term" value="C:cytoplasm"/>
    <property type="evidence" value="ECO:0007669"/>
    <property type="project" value="UniProtKB-SubCell"/>
</dbReference>
<name>A0A1M6I7J0_9FIRM</name>
<evidence type="ECO:0000256" key="5">
    <source>
        <dbReference type="ARBA" id="ARBA00022694"/>
    </source>
</evidence>
<evidence type="ECO:0000256" key="10">
    <source>
        <dbReference type="ARBA" id="ARBA00032441"/>
    </source>
</evidence>
<evidence type="ECO:0000313" key="11">
    <source>
        <dbReference type="EMBL" id="SHJ30447.1"/>
    </source>
</evidence>
<dbReference type="OrthoDB" id="9815896at2"/>
<evidence type="ECO:0000256" key="1">
    <source>
        <dbReference type="ARBA" id="ARBA00004496"/>
    </source>
</evidence>
<evidence type="ECO:0000256" key="6">
    <source>
        <dbReference type="ARBA" id="ARBA00022723"/>
    </source>
</evidence>